<dbReference type="PANTHER" id="PTHR48094:SF11">
    <property type="entry name" value="GLUTATHIONE-INDEPENDENT GLYOXALASE HSP31-RELATED"/>
    <property type="match status" value="1"/>
</dbReference>
<dbReference type="GO" id="GO:0019243">
    <property type="term" value="P:methylglyoxal catabolic process to D-lactate via S-lactoyl-glutathione"/>
    <property type="evidence" value="ECO:0007669"/>
    <property type="project" value="TreeGrafter"/>
</dbReference>
<evidence type="ECO:0000256" key="2">
    <source>
        <dbReference type="ARBA" id="ARBA00023239"/>
    </source>
</evidence>
<dbReference type="Gene3D" id="3.40.50.880">
    <property type="match status" value="1"/>
</dbReference>
<evidence type="ECO:0000313" key="6">
    <source>
        <dbReference type="Proteomes" id="UP000598271"/>
    </source>
</evidence>
<reference evidence="5 6" key="1">
    <citation type="journal article" date="2014" name="Int. J. Syst. Evol. Microbiol.">
        <title>Complete genome sequence of Corynebacterium casei LMG S-19264T (=DSM 44701T), isolated from a smear-ripened cheese.</title>
        <authorList>
            <consortium name="US DOE Joint Genome Institute (JGI-PGF)"/>
            <person name="Walter F."/>
            <person name="Albersmeier A."/>
            <person name="Kalinowski J."/>
            <person name="Ruckert C."/>
        </authorList>
    </citation>
    <scope>NUCLEOTIDE SEQUENCE [LARGE SCALE GENOMIC DNA]</scope>
    <source>
        <strain evidence="5 6">KCTC 12866</strain>
    </source>
</reference>
<keyword evidence="6" id="KW-1185">Reference proteome</keyword>
<gene>
    <name evidence="5" type="primary">hsp31</name>
    <name evidence="5" type="ORF">GCM10007390_38230</name>
</gene>
<dbReference type="InterPro" id="IPR029062">
    <property type="entry name" value="Class_I_gatase-like"/>
</dbReference>
<sequence>MKALIVCTNHVTFPNKPNKTGLWLSELTHFCEVLDRHRIMYDLVSPLGGAIPIDERSLDLKDESNEKYYGDEAFRQRLETSLKPSDVEAKNYRLIYFAGGHGTMWDFPDNAELQELTKVIYENFGTVAAVAHGVSALLNVRLSEGSRLIDDKYLTAFSNLEETLSSMASEVPFSLEDQLRENGAHFTKTMIPFTQYIEMDERLVTGQNPASAKKIAKKLVEELIEK</sequence>
<dbReference type="CDD" id="cd03141">
    <property type="entry name" value="GATase1_Hsp31_like"/>
    <property type="match status" value="1"/>
</dbReference>
<evidence type="ECO:0000256" key="1">
    <source>
        <dbReference type="ARBA" id="ARBA00023016"/>
    </source>
</evidence>
<protein>
    <submittedName>
        <fullName evidence="5">Protease I</fullName>
    </submittedName>
</protein>
<dbReference type="Proteomes" id="UP000598271">
    <property type="component" value="Unassembled WGS sequence"/>
</dbReference>
<keyword evidence="5" id="KW-0645">Protease</keyword>
<comment type="caution">
    <text evidence="5">The sequence shown here is derived from an EMBL/GenBank/DDBJ whole genome shotgun (WGS) entry which is preliminary data.</text>
</comment>
<evidence type="ECO:0000259" key="4">
    <source>
        <dbReference type="Pfam" id="PF01965"/>
    </source>
</evidence>
<dbReference type="PANTHER" id="PTHR48094">
    <property type="entry name" value="PROTEIN/NUCLEIC ACID DEGLYCASE DJ-1-RELATED"/>
    <property type="match status" value="1"/>
</dbReference>
<name>A0A8J3GAG6_9BACT</name>
<keyword evidence="1" id="KW-0346">Stress response</keyword>
<accession>A0A8J3GAG6</accession>
<dbReference type="GO" id="GO:0008233">
    <property type="term" value="F:peptidase activity"/>
    <property type="evidence" value="ECO:0007669"/>
    <property type="project" value="UniProtKB-KW"/>
</dbReference>
<dbReference type="AlphaFoldDB" id="A0A8J3GAG6"/>
<dbReference type="InterPro" id="IPR002818">
    <property type="entry name" value="DJ-1/PfpI"/>
</dbReference>
<feature type="domain" description="DJ-1/PfpI" evidence="4">
    <location>
        <begin position="65"/>
        <end position="222"/>
    </location>
</feature>
<dbReference type="EMBL" id="BMXF01000004">
    <property type="protein sequence ID" value="GHB80334.1"/>
    <property type="molecule type" value="Genomic_DNA"/>
</dbReference>
<keyword evidence="5" id="KW-0378">Hydrolase</keyword>
<evidence type="ECO:0000313" key="5">
    <source>
        <dbReference type="EMBL" id="GHB80334.1"/>
    </source>
</evidence>
<keyword evidence="2" id="KW-0456">Lyase</keyword>
<organism evidence="5 6">
    <name type="scientific">Persicitalea jodogahamensis</name>
    <dbReference type="NCBI Taxonomy" id="402147"/>
    <lineage>
        <taxon>Bacteria</taxon>
        <taxon>Pseudomonadati</taxon>
        <taxon>Bacteroidota</taxon>
        <taxon>Cytophagia</taxon>
        <taxon>Cytophagales</taxon>
        <taxon>Spirosomataceae</taxon>
        <taxon>Persicitalea</taxon>
    </lineage>
</organism>
<comment type="similarity">
    <text evidence="3">Belongs to the peptidase C56 family. HSP31-like subfamily.</text>
</comment>
<evidence type="ECO:0000256" key="3">
    <source>
        <dbReference type="ARBA" id="ARBA00038493"/>
    </source>
</evidence>
<dbReference type="SUPFAM" id="SSF52317">
    <property type="entry name" value="Class I glutamine amidotransferase-like"/>
    <property type="match status" value="1"/>
</dbReference>
<dbReference type="GO" id="GO:0006508">
    <property type="term" value="P:proteolysis"/>
    <property type="evidence" value="ECO:0007669"/>
    <property type="project" value="UniProtKB-KW"/>
</dbReference>
<dbReference type="GO" id="GO:0005737">
    <property type="term" value="C:cytoplasm"/>
    <property type="evidence" value="ECO:0007669"/>
    <property type="project" value="TreeGrafter"/>
</dbReference>
<dbReference type="Pfam" id="PF01965">
    <property type="entry name" value="DJ-1_PfpI"/>
    <property type="match status" value="1"/>
</dbReference>
<dbReference type="GO" id="GO:0019172">
    <property type="term" value="F:glyoxalase III activity"/>
    <property type="evidence" value="ECO:0007669"/>
    <property type="project" value="TreeGrafter"/>
</dbReference>
<proteinExistence type="inferred from homology"/>
<dbReference type="InterPro" id="IPR050325">
    <property type="entry name" value="Prot/Nucl_acid_deglycase"/>
</dbReference>
<dbReference type="RefSeq" id="WP_189566213.1">
    <property type="nucleotide sequence ID" value="NZ_BMXF01000004.1"/>
</dbReference>